<keyword evidence="3" id="KW-0805">Transcription regulation</keyword>
<gene>
    <name evidence="7" type="ORF">CPY51_16750</name>
</gene>
<evidence type="ECO:0000313" key="8">
    <source>
        <dbReference type="Proteomes" id="UP000248925"/>
    </source>
</evidence>
<keyword evidence="2" id="KW-0663">Pyridoxal phosphate</keyword>
<dbReference type="InterPro" id="IPR015422">
    <property type="entry name" value="PyrdxlP-dep_Trfase_small"/>
</dbReference>
<dbReference type="PANTHER" id="PTHR46577">
    <property type="entry name" value="HTH-TYPE TRANSCRIPTIONAL REGULATORY PROTEIN GABR"/>
    <property type="match status" value="1"/>
</dbReference>
<dbReference type="GO" id="GO:0003700">
    <property type="term" value="F:DNA-binding transcription factor activity"/>
    <property type="evidence" value="ECO:0007669"/>
    <property type="project" value="InterPro"/>
</dbReference>
<dbReference type="GO" id="GO:0003677">
    <property type="term" value="F:DNA binding"/>
    <property type="evidence" value="ECO:0007669"/>
    <property type="project" value="UniProtKB-KW"/>
</dbReference>
<dbReference type="CDD" id="cd00609">
    <property type="entry name" value="AAT_like"/>
    <property type="match status" value="1"/>
</dbReference>
<dbReference type="GO" id="GO:0030170">
    <property type="term" value="F:pyridoxal phosphate binding"/>
    <property type="evidence" value="ECO:0007669"/>
    <property type="project" value="InterPro"/>
</dbReference>
<keyword evidence="4" id="KW-0238">DNA-binding</keyword>
<evidence type="ECO:0000256" key="2">
    <source>
        <dbReference type="ARBA" id="ARBA00022898"/>
    </source>
</evidence>
<dbReference type="SUPFAM" id="SSF53383">
    <property type="entry name" value="PLP-dependent transferases"/>
    <property type="match status" value="1"/>
</dbReference>
<dbReference type="InterPro" id="IPR015424">
    <property type="entry name" value="PyrdxlP-dep_Trfase"/>
</dbReference>
<protein>
    <submittedName>
        <fullName evidence="7">GntR family transcriptional regulator</fullName>
    </submittedName>
</protein>
<dbReference type="Gene3D" id="3.90.1150.10">
    <property type="entry name" value="Aspartate Aminotransferase, domain 1"/>
    <property type="match status" value="1"/>
</dbReference>
<name>A0A2W4CJS5_9HYPH</name>
<evidence type="ECO:0000256" key="5">
    <source>
        <dbReference type="ARBA" id="ARBA00023163"/>
    </source>
</evidence>
<keyword evidence="5" id="KW-0804">Transcription</keyword>
<proteinExistence type="inferred from homology"/>
<dbReference type="SMART" id="SM00345">
    <property type="entry name" value="HTH_GNTR"/>
    <property type="match status" value="1"/>
</dbReference>
<dbReference type="EMBL" id="PCDP01000036">
    <property type="protein sequence ID" value="PZM13152.1"/>
    <property type="molecule type" value="Genomic_DNA"/>
</dbReference>
<feature type="domain" description="HTH gntR-type" evidence="6">
    <location>
        <begin position="13"/>
        <end position="81"/>
    </location>
</feature>
<dbReference type="OrthoDB" id="9804020at2"/>
<evidence type="ECO:0000256" key="1">
    <source>
        <dbReference type="ARBA" id="ARBA00005384"/>
    </source>
</evidence>
<dbReference type="AlphaFoldDB" id="A0A2W4CJS5"/>
<dbReference type="SUPFAM" id="SSF46785">
    <property type="entry name" value="Winged helix' DNA-binding domain"/>
    <property type="match status" value="1"/>
</dbReference>
<dbReference type="Gene3D" id="3.40.640.10">
    <property type="entry name" value="Type I PLP-dependent aspartate aminotransferase-like (Major domain)"/>
    <property type="match status" value="1"/>
</dbReference>
<comment type="caution">
    <text evidence="7">The sequence shown here is derived from an EMBL/GenBank/DDBJ whole genome shotgun (WGS) entry which is preliminary data.</text>
</comment>
<dbReference type="InterPro" id="IPR051446">
    <property type="entry name" value="HTH_trans_reg/aminotransferase"/>
</dbReference>
<dbReference type="CDD" id="cd07377">
    <property type="entry name" value="WHTH_GntR"/>
    <property type="match status" value="1"/>
</dbReference>
<organism evidence="7 8">
    <name type="scientific">Rhizobium tubonense</name>
    <dbReference type="NCBI Taxonomy" id="484088"/>
    <lineage>
        <taxon>Bacteria</taxon>
        <taxon>Pseudomonadati</taxon>
        <taxon>Pseudomonadota</taxon>
        <taxon>Alphaproteobacteria</taxon>
        <taxon>Hyphomicrobiales</taxon>
        <taxon>Rhizobiaceae</taxon>
        <taxon>Rhizobium/Agrobacterium group</taxon>
        <taxon>Rhizobium</taxon>
    </lineage>
</organism>
<dbReference type="Gene3D" id="1.10.10.10">
    <property type="entry name" value="Winged helix-like DNA-binding domain superfamily/Winged helix DNA-binding domain"/>
    <property type="match status" value="1"/>
</dbReference>
<dbReference type="InterPro" id="IPR004839">
    <property type="entry name" value="Aminotransferase_I/II_large"/>
</dbReference>
<dbReference type="PANTHER" id="PTHR46577:SF1">
    <property type="entry name" value="HTH-TYPE TRANSCRIPTIONAL REGULATORY PROTEIN GABR"/>
    <property type="match status" value="1"/>
</dbReference>
<evidence type="ECO:0000256" key="4">
    <source>
        <dbReference type="ARBA" id="ARBA00023125"/>
    </source>
</evidence>
<dbReference type="Pfam" id="PF00155">
    <property type="entry name" value="Aminotran_1_2"/>
    <property type="match status" value="1"/>
</dbReference>
<evidence type="ECO:0000313" key="7">
    <source>
        <dbReference type="EMBL" id="PZM13152.1"/>
    </source>
</evidence>
<keyword evidence="8" id="KW-1185">Reference proteome</keyword>
<evidence type="ECO:0000259" key="6">
    <source>
        <dbReference type="PROSITE" id="PS50949"/>
    </source>
</evidence>
<dbReference type="Proteomes" id="UP000248925">
    <property type="component" value="Unassembled WGS sequence"/>
</dbReference>
<dbReference type="InterPro" id="IPR036390">
    <property type="entry name" value="WH_DNA-bd_sf"/>
</dbReference>
<dbReference type="InterPro" id="IPR015421">
    <property type="entry name" value="PyrdxlP-dep_Trfase_major"/>
</dbReference>
<dbReference type="Pfam" id="PF00392">
    <property type="entry name" value="GntR"/>
    <property type="match status" value="1"/>
</dbReference>
<dbReference type="InterPro" id="IPR036388">
    <property type="entry name" value="WH-like_DNA-bd_sf"/>
</dbReference>
<dbReference type="PROSITE" id="PS50949">
    <property type="entry name" value="HTH_GNTR"/>
    <property type="match status" value="1"/>
</dbReference>
<reference evidence="7 8" key="1">
    <citation type="journal article" date="2018" name="Sci. Rep.">
        <title>Rhizobium tumorigenes sp. nov., a novel plant tumorigenic bacterium isolated from cane gall tumors on thornless blackberry.</title>
        <authorList>
            <person name="Kuzmanovi N."/>
            <person name="Smalla K."/>
            <person name="Gronow S."/>
            <person name="PuBawska J."/>
        </authorList>
    </citation>
    <scope>NUCLEOTIDE SEQUENCE [LARGE SCALE GENOMIC DNA]</scope>
    <source>
        <strain evidence="7 8">CCBAU 85046</strain>
    </source>
</reference>
<comment type="similarity">
    <text evidence="1">In the C-terminal section; belongs to the class-I pyridoxal-phosphate-dependent aminotransferase family.</text>
</comment>
<accession>A0A2W4CJS5</accession>
<dbReference type="RefSeq" id="WP_111161348.1">
    <property type="nucleotide sequence ID" value="NZ_PCDP01000036.1"/>
</dbReference>
<dbReference type="InterPro" id="IPR000524">
    <property type="entry name" value="Tscrpt_reg_HTH_GntR"/>
</dbReference>
<evidence type="ECO:0000256" key="3">
    <source>
        <dbReference type="ARBA" id="ARBA00023015"/>
    </source>
</evidence>
<sequence>MTNWLPDISNGSGPVYIRVADSIETAISHGVLPPGAKLPPQRNLAFDIGVTIGTISRAYALVHERGLVAGEVGRGTYVLDRSNSQPIQQIDPITQALSGTRGVDAPVASIRFDTTAAPDIGQGEIIGQLFADISRDRRVEISSYSRSFPASWYQAGQIWLSRNGWQAAVENIVPTLGAHAAAIAVISAVTSPGDKIVFETLTYTQVSRAARLLGRRSILVDSDEHGMIPDDFERLCQQQHPRLAFLMPTAHNPTLTTMPEVRRRAIAAIARRHSVWLIEDDIYGGMTEDANPLLASIAPERTFLVSGLSKSVTAGLRGGWVACPPHFAQRVKVTHKMTTGGLPFILAETGARLVLSGHAPVLRRKAVEEIRAREAIAREAFAGFEFQSDPHVPFLWLKLPEPWLSGTFKNAALAAGVLVDDEDEFKAARTEKAYYRIRVAFSSPQSREEVTAGFMTLRRLLENGSASYDSYS</sequence>